<dbReference type="Pfam" id="PF22541">
    <property type="entry name" value="DUF7005"/>
    <property type="match status" value="1"/>
</dbReference>
<evidence type="ECO:0000313" key="1">
    <source>
        <dbReference type="EMBL" id="BBB90641.1"/>
    </source>
</evidence>
<gene>
    <name evidence="1" type="ORF">MAMMFC1_01302</name>
</gene>
<dbReference type="Proteomes" id="UP000276437">
    <property type="component" value="Chromosome"/>
</dbReference>
<dbReference type="AlphaFoldDB" id="A0A348AHU3"/>
<dbReference type="InterPro" id="IPR054274">
    <property type="entry name" value="DUF7005"/>
</dbReference>
<accession>A0A348AHU3</accession>
<name>A0A348AHU3_9FIRM</name>
<keyword evidence="2" id="KW-1185">Reference proteome</keyword>
<dbReference type="RefSeq" id="WP_408631231.1">
    <property type="nucleotide sequence ID" value="NZ_AP018449.1"/>
</dbReference>
<dbReference type="KEGG" id="mana:MAMMFC1_01302"/>
<sequence length="141" mass="15919">MTEFSPTKGGGYHLYGAMRNNILDELIADYIGIVAAGHYEAGWFLRFTGLENYPLYRDGGRLEIYRGNPSLSDEAFRVLQTLVKRAAENLARFDRENRMHLHKPAGQTALLAALTRLTLEELAGEEAGIYLARSLRLKKNF</sequence>
<organism evidence="1 2">
    <name type="scientific">Methylomusa anaerophila</name>
    <dbReference type="NCBI Taxonomy" id="1930071"/>
    <lineage>
        <taxon>Bacteria</taxon>
        <taxon>Bacillati</taxon>
        <taxon>Bacillota</taxon>
        <taxon>Negativicutes</taxon>
        <taxon>Selenomonadales</taxon>
        <taxon>Sporomusaceae</taxon>
        <taxon>Methylomusa</taxon>
    </lineage>
</organism>
<evidence type="ECO:0000313" key="2">
    <source>
        <dbReference type="Proteomes" id="UP000276437"/>
    </source>
</evidence>
<protein>
    <submittedName>
        <fullName evidence="1">Uncharacterized protein</fullName>
    </submittedName>
</protein>
<proteinExistence type="predicted"/>
<reference evidence="1 2" key="1">
    <citation type="journal article" date="2018" name="Int. J. Syst. Evol. Microbiol.">
        <title>Methylomusa anaerophila gen. nov., sp. nov., an anaerobic methanol-utilizing bacterium isolated from a microbial fuel cell.</title>
        <authorList>
            <person name="Amano N."/>
            <person name="Yamamuro A."/>
            <person name="Miyahara M."/>
            <person name="Kouzuma A."/>
            <person name="Abe T."/>
            <person name="Watanabe K."/>
        </authorList>
    </citation>
    <scope>NUCLEOTIDE SEQUENCE [LARGE SCALE GENOMIC DNA]</scope>
    <source>
        <strain evidence="1 2">MMFC1</strain>
    </source>
</reference>
<dbReference type="EMBL" id="AP018449">
    <property type="protein sequence ID" value="BBB90641.1"/>
    <property type="molecule type" value="Genomic_DNA"/>
</dbReference>